<organism evidence="3 4">
    <name type="scientific">Lederbergia ruris</name>
    <dbReference type="NCBI Taxonomy" id="217495"/>
    <lineage>
        <taxon>Bacteria</taxon>
        <taxon>Bacillati</taxon>
        <taxon>Bacillota</taxon>
        <taxon>Bacilli</taxon>
        <taxon>Bacillales</taxon>
        <taxon>Bacillaceae</taxon>
        <taxon>Lederbergia</taxon>
    </lineage>
</organism>
<protein>
    <submittedName>
        <fullName evidence="3">Alpha-mannosidase</fullName>
    </submittedName>
</protein>
<gene>
    <name evidence="3" type="ORF">J8TS2_40840</name>
</gene>
<dbReference type="Gene3D" id="2.70.98.30">
    <property type="entry name" value="Golgi alpha-mannosidase II, domain 4"/>
    <property type="match status" value="1"/>
</dbReference>
<dbReference type="InterPro" id="IPR011682">
    <property type="entry name" value="Glyco_hydro_38_C"/>
</dbReference>
<evidence type="ECO:0000313" key="4">
    <source>
        <dbReference type="Proteomes" id="UP000679950"/>
    </source>
</evidence>
<evidence type="ECO:0000313" key="3">
    <source>
        <dbReference type="EMBL" id="GIN59765.1"/>
    </source>
</evidence>
<feature type="domain" description="Glycoside hydrolase family 38 N-terminal" evidence="1">
    <location>
        <begin position="116"/>
        <end position="393"/>
    </location>
</feature>
<dbReference type="Pfam" id="PF01074">
    <property type="entry name" value="Glyco_hydro_38N"/>
    <property type="match status" value="1"/>
</dbReference>
<dbReference type="PANTHER" id="PTHR46017">
    <property type="entry name" value="ALPHA-MANNOSIDASE 2C1"/>
    <property type="match status" value="1"/>
</dbReference>
<feature type="domain" description="Glycosyl hydrolase family 38 C-terminal" evidence="2">
    <location>
        <begin position="624"/>
        <end position="804"/>
    </location>
</feature>
<dbReference type="InterPro" id="IPR000602">
    <property type="entry name" value="Glyco_hydro_38_N"/>
</dbReference>
<accession>A0ABQ4KPA3</accession>
<dbReference type="PANTHER" id="PTHR46017:SF1">
    <property type="entry name" value="ALPHA-MANNOSIDASE 2C1"/>
    <property type="match status" value="1"/>
</dbReference>
<dbReference type="InterPro" id="IPR011330">
    <property type="entry name" value="Glyco_hydro/deAcase_b/a-brl"/>
</dbReference>
<sequence>MKTELRNTNIQDTHNSGNVIRFSAENSIFFVKQEDVLKQVIFVHIELDERISNADLILTSKYGKTVERVGRIGSGKSTFELYVPEVKEPTSYRVILRWDSNEIGDSVTVLPEKHWTIHIVQHSHLDIGYTDPQYEVLDHHLLYLDQVLELCDADKEDPDTNFKWVIEVTWPLKYWLKSRPKRQVEKMLGRIKEGRIEVAGAYMSMHTEAYHIDELARTFETAQQLRDEYGIKIDTVLQTDVPGHTKGFLKCLTQMDIKYFSVAHNYAGRSIPHLLPGEKLQRPFYWQQEDGQKVLVWYTDTPHGVYMEGNRLGIADGYKETFQKLPELFQQLKEENYPLDTLHLRVQGSYWDNAGPSITPSMVAKQWNAKWAFPKLITSTNKQFFETIESKENISIPTFKGDWSDWWADGIGQGAYANGINRRSHHLLRSAETFHSIAAMHDNHYVYPKEGLQKAFENMVLFDEHTWGAWNPWDKTLSNNTSGEIQWNIKKGFALNAYNLSLTEYRRAQNLLINSLECEYDKKSSTIVVYNPESFMRTDKVTVFIPLGKIDVRKPFTIIDQDNGERIPFSTDLRIESTPKPRGAFVTFISEDIPSLGFKTYNIFEIAEKEEQNEDLINKESNVLENNFYKIVFDQETGGITSIMDKEINQEIVNSKSSFQLNQYVYDRYTTAPRFNHLSSRVTGDSNTLGKRSTASLAKVEQVKSNSVYQKMKITLHAPGCEWIVQEVTLYKNLKRIDIVNRLMKTETEEKEAVYIPFPFKVAGGKVRYETTGDYVSPNDPHVPGSCHYMKAIQHWLSVSNSDYTVLWGTMEAPLIQLENIHIPYAPFEKTLPLNEAQTIYSYALHNIWDTNFPNKQGGEIEFHYSISSHSGAFKPIEAYKFGTQVQNPISGITVPYKIQNKGDSFVTCDRNNIQILNIRKLEGNRFSIRIQEISGKDTIVTLGFGQVKIDSAYTSNIANGNLLKIKNNEANVTAKVNKNDIQTIIIDIRND</sequence>
<dbReference type="Gene3D" id="3.20.110.10">
    <property type="entry name" value="Glycoside hydrolase 38, N terminal domain"/>
    <property type="match status" value="1"/>
</dbReference>
<name>A0ABQ4KPA3_9BACI</name>
<comment type="caution">
    <text evidence="3">The sequence shown here is derived from an EMBL/GenBank/DDBJ whole genome shotgun (WGS) entry which is preliminary data.</text>
</comment>
<dbReference type="InterPro" id="IPR011013">
    <property type="entry name" value="Gal_mutarotase_sf_dom"/>
</dbReference>
<proteinExistence type="predicted"/>
<dbReference type="SUPFAM" id="SSF88713">
    <property type="entry name" value="Glycoside hydrolase/deacetylase"/>
    <property type="match status" value="1"/>
</dbReference>
<dbReference type="InterPro" id="IPR027291">
    <property type="entry name" value="Glyco_hydro_38_N_sf"/>
</dbReference>
<dbReference type="Pfam" id="PF07748">
    <property type="entry name" value="Glyco_hydro_38C"/>
    <property type="match status" value="1"/>
</dbReference>
<evidence type="ECO:0000259" key="2">
    <source>
        <dbReference type="Pfam" id="PF07748"/>
    </source>
</evidence>
<dbReference type="EMBL" id="BORB01000060">
    <property type="protein sequence ID" value="GIN59765.1"/>
    <property type="molecule type" value="Genomic_DNA"/>
</dbReference>
<evidence type="ECO:0000259" key="1">
    <source>
        <dbReference type="Pfam" id="PF01074"/>
    </source>
</evidence>
<reference evidence="3 4" key="1">
    <citation type="submission" date="2021-03" db="EMBL/GenBank/DDBJ databases">
        <title>Antimicrobial resistance genes in bacteria isolated from Japanese honey, and their potential for conferring macrolide and lincosamide resistance in the American foulbrood pathogen Paenibacillus larvae.</title>
        <authorList>
            <person name="Okamoto M."/>
            <person name="Kumagai M."/>
            <person name="Kanamori H."/>
            <person name="Takamatsu D."/>
        </authorList>
    </citation>
    <scope>NUCLEOTIDE SEQUENCE [LARGE SCALE GENOMIC DNA]</scope>
    <source>
        <strain evidence="3 4">J8TS2</strain>
    </source>
</reference>
<dbReference type="RefSeq" id="WP_212967466.1">
    <property type="nucleotide sequence ID" value="NZ_BORB01000060.1"/>
</dbReference>
<keyword evidence="4" id="KW-1185">Reference proteome</keyword>
<dbReference type="SUPFAM" id="SSF74650">
    <property type="entry name" value="Galactose mutarotase-like"/>
    <property type="match status" value="1"/>
</dbReference>
<dbReference type="CDD" id="cd10791">
    <property type="entry name" value="GH38N_AMII_like_1"/>
    <property type="match status" value="1"/>
</dbReference>
<dbReference type="Proteomes" id="UP000679950">
    <property type="component" value="Unassembled WGS sequence"/>
</dbReference>